<organism evidence="1 2">
    <name type="scientific">Reichenbachiella carrageenanivorans</name>
    <dbReference type="NCBI Taxonomy" id="2979869"/>
    <lineage>
        <taxon>Bacteria</taxon>
        <taxon>Pseudomonadati</taxon>
        <taxon>Bacteroidota</taxon>
        <taxon>Cytophagia</taxon>
        <taxon>Cytophagales</taxon>
        <taxon>Reichenbachiellaceae</taxon>
        <taxon>Reichenbachiella</taxon>
    </lineage>
</organism>
<sequence>MKKEGKISVVHHLIKSVSKKNSSPQFTINMRVMANQRTANFKSKIYETLGPITVTESSLLEKIKKQKELTLIEKKIEEYLNFEKEYITSILYSIDVLNNPYFEIKKVRNIKPYDATHSYFHLAHTICDNILFNLFKEKSLIELTNLFSWHNGRDLNNTIHYLTIMVNHLDSAIISGIYKDYKKIEFELLKELSEHNMQANYMNDLPNWISPEGYQYSLSLIGLLNSKYSNYLLSFIKDCEIPNISTLLKTLIARDINKYLRKTCSEKLISDPSLFNEISKRTYFQLLELDEQIDSYPYVND</sequence>
<evidence type="ECO:0000313" key="2">
    <source>
        <dbReference type="Proteomes" id="UP001062165"/>
    </source>
</evidence>
<evidence type="ECO:0000313" key="1">
    <source>
        <dbReference type="EMBL" id="UXX79777.1"/>
    </source>
</evidence>
<proteinExistence type="predicted"/>
<keyword evidence="2" id="KW-1185">Reference proteome</keyword>
<accession>A0ABY6D0U2</accession>
<name>A0ABY6D0U2_9BACT</name>
<dbReference type="Proteomes" id="UP001062165">
    <property type="component" value="Chromosome"/>
</dbReference>
<dbReference type="RefSeq" id="WP_263051508.1">
    <property type="nucleotide sequence ID" value="NZ_CP106735.1"/>
</dbReference>
<reference evidence="1" key="1">
    <citation type="submission" date="2022-10" db="EMBL/GenBank/DDBJ databases">
        <title>Comparative genomics and taxonomic characterization of three novel marine species of genus Reichenbachiella exhibiting antioxidant and polysaccharide degradation activities.</title>
        <authorList>
            <person name="Muhammad N."/>
            <person name="Lee Y.-J."/>
            <person name="Ko J."/>
            <person name="Kim S.-G."/>
        </authorList>
    </citation>
    <scope>NUCLEOTIDE SEQUENCE</scope>
    <source>
        <strain evidence="1">Wsw4-B4</strain>
    </source>
</reference>
<dbReference type="EMBL" id="CP106735">
    <property type="protein sequence ID" value="UXX79777.1"/>
    <property type="molecule type" value="Genomic_DNA"/>
</dbReference>
<protein>
    <submittedName>
        <fullName evidence="1">Uncharacterized protein</fullName>
    </submittedName>
</protein>
<gene>
    <name evidence="1" type="ORF">N7E81_01475</name>
</gene>